<gene>
    <name evidence="9" type="ORF">KPNJ2_02996</name>
</gene>
<organism evidence="9 10">
    <name type="scientific">Klebsiella pneumoniae 30684/NJST258_2</name>
    <dbReference type="NCBI Taxonomy" id="1420013"/>
    <lineage>
        <taxon>Bacteria</taxon>
        <taxon>Pseudomonadati</taxon>
        <taxon>Pseudomonadota</taxon>
        <taxon>Gammaproteobacteria</taxon>
        <taxon>Enterobacterales</taxon>
        <taxon>Enterobacteriaceae</taxon>
        <taxon>Klebsiella/Raoultella group</taxon>
        <taxon>Klebsiella</taxon>
        <taxon>Klebsiella pneumoniae complex</taxon>
    </lineage>
</organism>
<feature type="transmembrane region" description="Helical" evidence="7">
    <location>
        <begin position="106"/>
        <end position="126"/>
    </location>
</feature>
<dbReference type="GO" id="GO:0022857">
    <property type="term" value="F:transmembrane transporter activity"/>
    <property type="evidence" value="ECO:0007669"/>
    <property type="project" value="InterPro"/>
</dbReference>
<feature type="transmembrane region" description="Helical" evidence="7">
    <location>
        <begin position="348"/>
        <end position="373"/>
    </location>
</feature>
<keyword evidence="5 7" id="KW-1133">Transmembrane helix</keyword>
<dbReference type="HOGENOM" id="CLU_001265_39_5_6"/>
<keyword evidence="4 7" id="KW-0812">Transmembrane</keyword>
<evidence type="ECO:0000256" key="5">
    <source>
        <dbReference type="ARBA" id="ARBA00022989"/>
    </source>
</evidence>
<keyword evidence="2" id="KW-0813">Transport</keyword>
<evidence type="ECO:0000256" key="6">
    <source>
        <dbReference type="ARBA" id="ARBA00023136"/>
    </source>
</evidence>
<keyword evidence="6 7" id="KW-0472">Membrane</keyword>
<dbReference type="Gene3D" id="1.20.1250.20">
    <property type="entry name" value="MFS general substrate transporter like domains"/>
    <property type="match status" value="2"/>
</dbReference>
<dbReference type="InterPro" id="IPR020846">
    <property type="entry name" value="MFS_dom"/>
</dbReference>
<evidence type="ECO:0000259" key="8">
    <source>
        <dbReference type="PROSITE" id="PS50850"/>
    </source>
</evidence>
<accession>W8VH12</accession>
<evidence type="ECO:0000313" key="9">
    <source>
        <dbReference type="EMBL" id="AHM79776.1"/>
    </source>
</evidence>
<dbReference type="Pfam" id="PF07690">
    <property type="entry name" value="MFS_1"/>
    <property type="match status" value="1"/>
</dbReference>
<dbReference type="AlphaFoldDB" id="W8VH12"/>
<evidence type="ECO:0000256" key="4">
    <source>
        <dbReference type="ARBA" id="ARBA00022692"/>
    </source>
</evidence>
<feature type="transmembrane region" description="Helical" evidence="7">
    <location>
        <begin position="132"/>
        <end position="157"/>
    </location>
</feature>
<feature type="transmembrane region" description="Helical" evidence="7">
    <location>
        <begin position="257"/>
        <end position="281"/>
    </location>
</feature>
<dbReference type="InterPro" id="IPR011701">
    <property type="entry name" value="MFS"/>
</dbReference>
<dbReference type="SUPFAM" id="SSF103473">
    <property type="entry name" value="MFS general substrate transporter"/>
    <property type="match status" value="1"/>
</dbReference>
<dbReference type="KEGG" id="kps:KPNJ2_02996"/>
<dbReference type="GO" id="GO:0005886">
    <property type="term" value="C:plasma membrane"/>
    <property type="evidence" value="ECO:0007669"/>
    <property type="project" value="UniProtKB-SubCell"/>
</dbReference>
<evidence type="ECO:0000256" key="7">
    <source>
        <dbReference type="SAM" id="Phobius"/>
    </source>
</evidence>
<dbReference type="PATRIC" id="fig|1420013.3.peg.2816"/>
<feature type="domain" description="Major facilitator superfamily (MFS) profile" evidence="8">
    <location>
        <begin position="32"/>
        <end position="441"/>
    </location>
</feature>
<reference evidence="9 10" key="1">
    <citation type="journal article" date="2014" name="Proc. Natl. Acad. Sci. U.S.A.">
        <title>Molecular dissection of the evolution of carbapenem-resistant multilocus sequence type 258 Klebsiella pneumoniae.</title>
        <authorList>
            <person name="Deleo F.R."/>
            <person name="Chen L."/>
            <person name="Porcella S.F."/>
            <person name="Martens C.A."/>
            <person name="Kobayashi S.D."/>
            <person name="Porter A.R."/>
            <person name="Chavda K.D."/>
            <person name="Jacobs M.R."/>
            <person name="Mathema B."/>
            <person name="Olsen R.J."/>
            <person name="Bonomo R.A."/>
            <person name="Musser J.M."/>
            <person name="Kreiswirth B.N."/>
        </authorList>
    </citation>
    <scope>NUCLEOTIDE SEQUENCE [LARGE SCALE GENOMIC DNA]</scope>
    <source>
        <strain evidence="9">30684/NJST258_2</strain>
    </source>
</reference>
<evidence type="ECO:0000313" key="10">
    <source>
        <dbReference type="Proteomes" id="UP000019586"/>
    </source>
</evidence>
<dbReference type="FunFam" id="1.20.1250.20:FF:000001">
    <property type="entry name" value="Dicarboxylate MFS transporter"/>
    <property type="match status" value="1"/>
</dbReference>
<keyword evidence="3" id="KW-1003">Cell membrane</keyword>
<feature type="transmembrane region" description="Helical" evidence="7">
    <location>
        <begin position="203"/>
        <end position="222"/>
    </location>
</feature>
<evidence type="ECO:0000256" key="2">
    <source>
        <dbReference type="ARBA" id="ARBA00022448"/>
    </source>
</evidence>
<evidence type="ECO:0000256" key="3">
    <source>
        <dbReference type="ARBA" id="ARBA00022475"/>
    </source>
</evidence>
<feature type="transmembrane region" description="Helical" evidence="7">
    <location>
        <begin position="385"/>
        <end position="410"/>
    </location>
</feature>
<feature type="transmembrane region" description="Helical" evidence="7">
    <location>
        <begin position="416"/>
        <end position="437"/>
    </location>
</feature>
<dbReference type="CDD" id="cd17369">
    <property type="entry name" value="MFS_ShiA_like"/>
    <property type="match status" value="1"/>
</dbReference>
<dbReference type="Proteomes" id="UP000019586">
    <property type="component" value="Chromosome"/>
</dbReference>
<dbReference type="PANTHER" id="PTHR43045">
    <property type="entry name" value="SHIKIMATE TRANSPORTER"/>
    <property type="match status" value="1"/>
</dbReference>
<comment type="subcellular location">
    <subcellularLocation>
        <location evidence="1">Cell membrane</location>
        <topology evidence="1">Multi-pass membrane protein</topology>
    </subcellularLocation>
</comment>
<sequence>MTPDLFTVAGERFVMSNPQDNTASILQKNKKVLIASLTGSAIEWFDYFLYGTAAALVFNKIFFPMVDPVIGLILSWLSFSLTFFIRPIGGVIFAHIGDRIGRKKTLVLTLSLMGSATVAIGLLPTYEMVGLWAPALLITLRIIQGMGIGGEWGGALLAYEYAPEKRKGFFGSIPQAGVTIGMLMATFIVSLMTLFDEAQFLAWGWRIPFLLSSVLVFLGLWIRKDIDETPAFKQVKKSGQVAKAPLRDTLKHHWREVLIAAGLKVVETAPFYIFSTFVVSYATTTLSYQKSQALESVTLGALVATVMIPLMGLLSDKVGRQKMYTLSVVLLGLFIVPWFLLLDTGTGWGIMLATIVAFGILWAPVTAVLGTLCSEIFSANVRYTGITLGYQLGAALAGGTAPLIATGLLAKYDGDWRPVAIYLGVTVAISLLAIFCASRMKSALGTAPSRAESA</sequence>
<feature type="transmembrane region" description="Helical" evidence="7">
    <location>
        <begin position="323"/>
        <end position="342"/>
    </location>
</feature>
<feature type="transmembrane region" description="Helical" evidence="7">
    <location>
        <begin position="169"/>
        <end position="191"/>
    </location>
</feature>
<name>W8VH12_KLEPN</name>
<dbReference type="PROSITE" id="PS50850">
    <property type="entry name" value="MFS"/>
    <property type="match status" value="1"/>
</dbReference>
<evidence type="ECO:0000256" key="1">
    <source>
        <dbReference type="ARBA" id="ARBA00004651"/>
    </source>
</evidence>
<proteinExistence type="predicted"/>
<dbReference type="PANTHER" id="PTHR43045:SF1">
    <property type="entry name" value="SHIKIMATE TRANSPORTER"/>
    <property type="match status" value="1"/>
</dbReference>
<protein>
    <recommendedName>
        <fullName evidence="8">Major facilitator superfamily (MFS) profile domain-containing protein</fullName>
    </recommendedName>
</protein>
<dbReference type="EMBL" id="CP006918">
    <property type="protein sequence ID" value="AHM79776.1"/>
    <property type="molecule type" value="Genomic_DNA"/>
</dbReference>
<feature type="transmembrane region" description="Helical" evidence="7">
    <location>
        <begin position="69"/>
        <end position="94"/>
    </location>
</feature>
<dbReference type="InterPro" id="IPR036259">
    <property type="entry name" value="MFS_trans_sf"/>
</dbReference>
<feature type="transmembrane region" description="Helical" evidence="7">
    <location>
        <begin position="44"/>
        <end position="63"/>
    </location>
</feature>
<feature type="transmembrane region" description="Helical" evidence="7">
    <location>
        <begin position="293"/>
        <end position="314"/>
    </location>
</feature>